<reference evidence="2 3" key="1">
    <citation type="submission" date="2016-02" db="EMBL/GenBank/DDBJ databases">
        <title>Genome analysis of coral dinoflagellate symbionts highlights evolutionary adaptations to a symbiotic lifestyle.</title>
        <authorList>
            <person name="Aranda M."/>
            <person name="Li Y."/>
            <person name="Liew Y.J."/>
            <person name="Baumgarten S."/>
            <person name="Simakov O."/>
            <person name="Wilson M."/>
            <person name="Piel J."/>
            <person name="Ashoor H."/>
            <person name="Bougouffa S."/>
            <person name="Bajic V.B."/>
            <person name="Ryu T."/>
            <person name="Ravasi T."/>
            <person name="Bayer T."/>
            <person name="Micklem G."/>
            <person name="Kim H."/>
            <person name="Bhak J."/>
            <person name="Lajeunesse T.C."/>
            <person name="Voolstra C.R."/>
        </authorList>
    </citation>
    <scope>NUCLEOTIDE SEQUENCE [LARGE SCALE GENOMIC DNA]</scope>
    <source>
        <strain evidence="2 3">CCMP2467</strain>
    </source>
</reference>
<organism evidence="2 3">
    <name type="scientific">Symbiodinium microadriaticum</name>
    <name type="common">Dinoflagellate</name>
    <name type="synonym">Zooxanthella microadriatica</name>
    <dbReference type="NCBI Taxonomy" id="2951"/>
    <lineage>
        <taxon>Eukaryota</taxon>
        <taxon>Sar</taxon>
        <taxon>Alveolata</taxon>
        <taxon>Dinophyceae</taxon>
        <taxon>Suessiales</taxon>
        <taxon>Symbiodiniaceae</taxon>
        <taxon>Symbiodinium</taxon>
    </lineage>
</organism>
<protein>
    <submittedName>
        <fullName evidence="2">Uncharacterized protein</fullName>
    </submittedName>
</protein>
<dbReference type="AlphaFoldDB" id="A0A1Q9E4T5"/>
<evidence type="ECO:0000256" key="1">
    <source>
        <dbReference type="SAM" id="MobiDB-lite"/>
    </source>
</evidence>
<keyword evidence="3" id="KW-1185">Reference proteome</keyword>
<comment type="caution">
    <text evidence="2">The sequence shown here is derived from an EMBL/GenBank/DDBJ whole genome shotgun (WGS) entry which is preliminary data.</text>
</comment>
<evidence type="ECO:0000313" key="2">
    <source>
        <dbReference type="EMBL" id="OLQ02409.1"/>
    </source>
</evidence>
<proteinExistence type="predicted"/>
<accession>A0A1Q9E4T5</accession>
<evidence type="ECO:0000313" key="3">
    <source>
        <dbReference type="Proteomes" id="UP000186817"/>
    </source>
</evidence>
<sequence length="70" mass="7358">MAASPTPTDLKIPRPQGSAMPFRTLSAMRLALWPNAKAPWEHPAPSTAAPGSECSVIHSTGPEALPPFPL</sequence>
<dbReference type="Proteomes" id="UP000186817">
    <property type="component" value="Unassembled WGS sequence"/>
</dbReference>
<dbReference type="EMBL" id="LSRX01000264">
    <property type="protein sequence ID" value="OLQ02409.1"/>
    <property type="molecule type" value="Genomic_DNA"/>
</dbReference>
<dbReference type="OrthoDB" id="444082at2759"/>
<gene>
    <name evidence="2" type="ORF">AK812_SmicGene14718</name>
</gene>
<feature type="region of interest" description="Disordered" evidence="1">
    <location>
        <begin position="40"/>
        <end position="70"/>
    </location>
</feature>
<name>A0A1Q9E4T5_SYMMI</name>